<evidence type="ECO:0000313" key="1">
    <source>
        <dbReference type="EMBL" id="BBM37666.1"/>
    </source>
</evidence>
<keyword evidence="2" id="KW-1185">Reference proteome</keyword>
<sequence>MEHIDFPEEMKNKFEIIQFLNNLLSAKDNKLYYNMKEIRFFEASLLPLFHTINQQLFQTHEKIYYNEIKSEIIDFFAKNKYLKLFNNEIRISEDNYKTMLDFTMLKKQENENDTFGKIKNIILEKKLLNNSNLIYSYLLSNIGEITNNSYEHGETAVAYICGQYYPRLSKLSFSVSNLGKTINEKVKEVKPNLSNKKCIEWIFKEGTTTRKDGTSGGYGLYDLKEMVEELEGNITVVSGYDYYSVDKNRKTVYNRLTNKYKGTTIIIDIYYKR</sequence>
<dbReference type="Proteomes" id="UP000321892">
    <property type="component" value="Chromosome"/>
</dbReference>
<dbReference type="SUPFAM" id="SSF55874">
    <property type="entry name" value="ATPase domain of HSP90 chaperone/DNA topoisomerase II/histidine kinase"/>
    <property type="match status" value="1"/>
</dbReference>
<dbReference type="EMBL" id="AP019823">
    <property type="protein sequence ID" value="BBM37666.1"/>
    <property type="molecule type" value="Genomic_DNA"/>
</dbReference>
<dbReference type="KEGG" id="lhf:JCM16775_0356"/>
<dbReference type="Gene3D" id="3.30.565.10">
    <property type="entry name" value="Histidine kinase-like ATPase, C-terminal domain"/>
    <property type="match status" value="1"/>
</dbReference>
<name>A0A510JEY3_9FUSO</name>
<proteinExistence type="predicted"/>
<reference evidence="1 2" key="1">
    <citation type="submission" date="2019-07" db="EMBL/GenBank/DDBJ databases">
        <title>Complete Genome Sequence of Leptotrichia hofstadii Strain JCM16775.</title>
        <authorList>
            <person name="Watanabe S."/>
            <person name="Cui L."/>
        </authorList>
    </citation>
    <scope>NUCLEOTIDE SEQUENCE [LARGE SCALE GENOMIC DNA]</scope>
    <source>
        <strain evidence="1 2">JCM16775</strain>
    </source>
</reference>
<organism evidence="1 2">
    <name type="scientific">Leptotrichia hofstadii</name>
    <dbReference type="NCBI Taxonomy" id="157688"/>
    <lineage>
        <taxon>Bacteria</taxon>
        <taxon>Fusobacteriati</taxon>
        <taxon>Fusobacteriota</taxon>
        <taxon>Fusobacteriia</taxon>
        <taxon>Fusobacteriales</taxon>
        <taxon>Leptotrichiaceae</taxon>
        <taxon>Leptotrichia</taxon>
    </lineage>
</organism>
<dbReference type="AlphaFoldDB" id="A0A510JEY3"/>
<evidence type="ECO:0000313" key="2">
    <source>
        <dbReference type="Proteomes" id="UP000321892"/>
    </source>
</evidence>
<gene>
    <name evidence="1" type="ORF">JCM16775_0356</name>
</gene>
<dbReference type="RefSeq" id="WP_026745268.1">
    <property type="nucleotide sequence ID" value="NZ_AP019823.1"/>
</dbReference>
<accession>A0A510JEY3</accession>
<dbReference type="OrthoDB" id="2047848at2"/>
<protein>
    <submittedName>
        <fullName evidence="1">Uncharacterized protein</fullName>
    </submittedName>
</protein>
<dbReference type="InterPro" id="IPR036890">
    <property type="entry name" value="HATPase_C_sf"/>
</dbReference>